<reference evidence="3 4" key="1">
    <citation type="submission" date="2019-02" db="EMBL/GenBank/DDBJ databases">
        <title>Deep-cultivation of Planctomycetes and their phenomic and genomic characterization uncovers novel biology.</title>
        <authorList>
            <person name="Wiegand S."/>
            <person name="Jogler M."/>
            <person name="Boedeker C."/>
            <person name="Pinto D."/>
            <person name="Vollmers J."/>
            <person name="Rivas-Marin E."/>
            <person name="Kohn T."/>
            <person name="Peeters S.H."/>
            <person name="Heuer A."/>
            <person name="Rast P."/>
            <person name="Oberbeckmann S."/>
            <person name="Bunk B."/>
            <person name="Jeske O."/>
            <person name="Meyerdierks A."/>
            <person name="Storesund J.E."/>
            <person name="Kallscheuer N."/>
            <person name="Luecker S."/>
            <person name="Lage O.M."/>
            <person name="Pohl T."/>
            <person name="Merkel B.J."/>
            <person name="Hornburger P."/>
            <person name="Mueller R.-W."/>
            <person name="Bruemmer F."/>
            <person name="Labrenz M."/>
            <person name="Spormann A.M."/>
            <person name="Op den Camp H."/>
            <person name="Overmann J."/>
            <person name="Amann R."/>
            <person name="Jetten M.S.M."/>
            <person name="Mascher T."/>
            <person name="Medema M.H."/>
            <person name="Devos D.P."/>
            <person name="Kaster A.-K."/>
            <person name="Ovreas L."/>
            <person name="Rohde M."/>
            <person name="Galperin M.Y."/>
            <person name="Jogler C."/>
        </authorList>
    </citation>
    <scope>NUCLEOTIDE SEQUENCE [LARGE SCALE GENOMIC DNA]</scope>
    <source>
        <strain evidence="3 4">Q31a</strain>
    </source>
</reference>
<dbReference type="SMART" id="SM00382">
    <property type="entry name" value="AAA"/>
    <property type="match status" value="1"/>
</dbReference>
<dbReference type="Pfam" id="PF12458">
    <property type="entry name" value="DUF3686"/>
    <property type="match status" value="1"/>
</dbReference>
<gene>
    <name evidence="3" type="ORF">Q31a_34040</name>
</gene>
<dbReference type="InterPro" id="IPR027417">
    <property type="entry name" value="P-loop_NTPase"/>
</dbReference>
<dbReference type="GO" id="GO:0016887">
    <property type="term" value="F:ATP hydrolysis activity"/>
    <property type="evidence" value="ECO:0007669"/>
    <property type="project" value="InterPro"/>
</dbReference>
<evidence type="ECO:0000313" key="4">
    <source>
        <dbReference type="Proteomes" id="UP000318017"/>
    </source>
</evidence>
<dbReference type="Pfam" id="PF07728">
    <property type="entry name" value="AAA_5"/>
    <property type="match status" value="1"/>
</dbReference>
<dbReference type="EMBL" id="CP036298">
    <property type="protein sequence ID" value="QDV25082.1"/>
    <property type="molecule type" value="Genomic_DNA"/>
</dbReference>
<sequence>MTESLGSGTYDVLRNRLREAANELRERFEQLNAARSDVFGNIETKLCSTAHVSTDHNCVPRDLLSIGDCLLLAYNVQFGLKTEIDCTDVFSFYRFDGEIAHSLPLSNLFDERFQRDFKELYRYYKNTTFARFFTAGPFVYFVFQVGKSVSDVKAFKWAVEGDELRYVDNRGDQDVRLPEQHGFRWLRATRDQHRSGVHPHVSIEDLVFVECVGGDLTIKVEDNTEDGSGIYAEPVDNPDQTLDDAEVYYSILGNLVLLKMRPYQEKDFRYFVFSVKRQAVQRLDAIAQACVLLPDDHGIIFPGGVFLQTGSCKLFDHGLDGLAYERTIAAQNGEDYLYLFTDLKTGTYLHLRYNLIRQEVDTPLVCHGQTLFDDGRMVTFRGDENPQKHHALQLWQTPYVGANFKAEMATDSMLYKIGNRELVRGMAECQELLQLIDKDDSYAELYSDLTKRSTDVIDSYFWLDREETFRFAEPIAKIRDAASAAVEEFDKVVRVRRETEQQLRDSAQATQQLLAAIQRSSFDSVTAFVEKLAAIRTQRGHAIGLRELRFIDLPAVEELETQLSEAATRLGLRCVQFLLTPSALDPYRKRIVQCEGEIPEVHSASEGRQLQEQLLQISSDLELLIETVSQLKIEDLTQRTAITDETGNLLADLNRIRSALKSRVRELLSGEMEADFASQTKLLDQAAAGALENADTPDKVDESLTRTMLQLEELEGRFAEFDELLMRLTEKRQSLYEAFEARRQQLVEARSRRAEGIVSAANRILQGISSRAQRMKDADALRSYFASDPMVDKVRQLANQLQELGDSVRMEDVLTRLKTVSDDALRQLRDRQDLFTGDDGQIKLGRHFFSINSQATELTTVVRDGLLQLHLTGTQFYQPLRDEVLNSSRDLWQQLLPSENDAVYRGEFLAASLFDSAQSDQYAYLQLKEKEQIDWVRSQMQSRHAEGYSRGVHDQDATKILTALLNLDRQLGLLRTAPAIRATAWYVWQYLVPNEEREQVQQWISGFDTISTILPEAQASGNYVARLSFLLEAHGAGILFDAAADDTAGPSLKTSTIPSSVQSNAVAIRSRVCTAAHFLMAQLREQESGFVASPRSLQAFTHLKEHLPSRERQRLNEALSHNRNYPSAAWTLAMDAVSGFLRRNAQNSSLELDPLENYQHEIALLLLIDDKQVAAGPKVEIATRVGSLVGDHPRLKQGELGLHYHEFRTRLEAYRSGVLPRFYALRDTKHQLLVDAERRLRTSEFKPRVLTSFVRNKLIDDVYLPLIGDNLAKQMGASGEAKRTDRMGLLLLISPPGYGKTTLMEYVANRLGLVFVKVNGPALGHNVTSLDPAEAPNVSAREEVERINLALEMGDNVMLYLDDIQHCNPELLQKFIPLCDATRRIEGVWQGEAKTYDLRGRKVVVVMAGNPYTESGDRFQIPDMLSNRADVYNLGEIIGDSREAFELSYIENCLTSNTVLQSLAKASSRDQRAVIQAASRGTSEGLELESNMPPDQLSDAISVIAKLLRVRDVILRVNRAYIRSAGQVDAYRTEPSFKLQGSYRNMNRIAERVVSVMNESELETLIMANYEQDAQTLTRDGESNLLKFKELLGSMTPAEADRWEQIKYAFVESVRMQGIEGEDSTAQVLRSLVGLKDGLESIRRTLAQALASSHDDQHRTAMQEGIAHLSASLTSIGGQLSDSISASTTRLEKSGSQLPDQKVLVQHSVPRVMTDLVRSQFQLLYDGLRPVLESSAMSGKQLEALRTSIDNCLQQYRDLQREIESSHDKDSE</sequence>
<evidence type="ECO:0000259" key="2">
    <source>
        <dbReference type="SMART" id="SM00382"/>
    </source>
</evidence>
<feature type="domain" description="AAA+ ATPase" evidence="2">
    <location>
        <begin position="1286"/>
        <end position="1435"/>
    </location>
</feature>
<dbReference type="CDD" id="cd00009">
    <property type="entry name" value="AAA"/>
    <property type="match status" value="1"/>
</dbReference>
<accession>A0A518G936</accession>
<dbReference type="InterPro" id="IPR011704">
    <property type="entry name" value="ATPase_dyneun-rel_AAA"/>
</dbReference>
<dbReference type="Proteomes" id="UP000318017">
    <property type="component" value="Chromosome"/>
</dbReference>
<feature type="coiled-coil region" evidence="1">
    <location>
        <begin position="10"/>
        <end position="37"/>
    </location>
</feature>
<dbReference type="SUPFAM" id="SSF52540">
    <property type="entry name" value="P-loop containing nucleoside triphosphate hydrolases"/>
    <property type="match status" value="1"/>
</dbReference>
<dbReference type="OrthoDB" id="9814769at2"/>
<evidence type="ECO:0000313" key="3">
    <source>
        <dbReference type="EMBL" id="QDV25082.1"/>
    </source>
</evidence>
<dbReference type="KEGG" id="ahel:Q31a_34040"/>
<organism evidence="3 4">
    <name type="scientific">Aureliella helgolandensis</name>
    <dbReference type="NCBI Taxonomy" id="2527968"/>
    <lineage>
        <taxon>Bacteria</taxon>
        <taxon>Pseudomonadati</taxon>
        <taxon>Planctomycetota</taxon>
        <taxon>Planctomycetia</taxon>
        <taxon>Pirellulales</taxon>
        <taxon>Pirellulaceae</taxon>
        <taxon>Aureliella</taxon>
    </lineage>
</organism>
<keyword evidence="4" id="KW-1185">Reference proteome</keyword>
<evidence type="ECO:0000256" key="1">
    <source>
        <dbReference type="SAM" id="Coils"/>
    </source>
</evidence>
<dbReference type="GO" id="GO:0005524">
    <property type="term" value="F:ATP binding"/>
    <property type="evidence" value="ECO:0007669"/>
    <property type="project" value="InterPro"/>
</dbReference>
<protein>
    <submittedName>
        <fullName evidence="3">ATPase involved in DNA repair</fullName>
    </submittedName>
</protein>
<dbReference type="RefSeq" id="WP_145079687.1">
    <property type="nucleotide sequence ID" value="NZ_CP036298.1"/>
</dbReference>
<keyword evidence="1" id="KW-0175">Coiled coil</keyword>
<dbReference type="InterPro" id="IPR020958">
    <property type="entry name" value="DUF3686"/>
</dbReference>
<dbReference type="Pfam" id="PF25472">
    <property type="entry name" value="DUF7902"/>
    <property type="match status" value="1"/>
</dbReference>
<name>A0A518G936_9BACT</name>
<dbReference type="Gene3D" id="3.40.50.300">
    <property type="entry name" value="P-loop containing nucleotide triphosphate hydrolases"/>
    <property type="match status" value="1"/>
</dbReference>
<feature type="coiled-coil region" evidence="1">
    <location>
        <begin position="1742"/>
        <end position="1769"/>
    </location>
</feature>
<proteinExistence type="predicted"/>
<dbReference type="InterPro" id="IPR003593">
    <property type="entry name" value="AAA+_ATPase"/>
</dbReference>
<dbReference type="InterPro" id="IPR057224">
    <property type="entry name" value="DUF7902"/>
</dbReference>